<evidence type="ECO:0000313" key="1">
    <source>
        <dbReference type="EMBL" id="KAK4029783.1"/>
    </source>
</evidence>
<name>A0ABR0AXF8_9CRUS</name>
<comment type="caution">
    <text evidence="1">The sequence shown here is derived from an EMBL/GenBank/DDBJ whole genome shotgun (WGS) entry which is preliminary data.</text>
</comment>
<organism evidence="1 2">
    <name type="scientific">Daphnia magna</name>
    <dbReference type="NCBI Taxonomy" id="35525"/>
    <lineage>
        <taxon>Eukaryota</taxon>
        <taxon>Metazoa</taxon>
        <taxon>Ecdysozoa</taxon>
        <taxon>Arthropoda</taxon>
        <taxon>Crustacea</taxon>
        <taxon>Branchiopoda</taxon>
        <taxon>Diplostraca</taxon>
        <taxon>Cladocera</taxon>
        <taxon>Anomopoda</taxon>
        <taxon>Daphniidae</taxon>
        <taxon>Daphnia</taxon>
    </lineage>
</organism>
<dbReference type="Proteomes" id="UP001234178">
    <property type="component" value="Unassembled WGS sequence"/>
</dbReference>
<accession>A0ABR0AXF8</accession>
<keyword evidence="2" id="KW-1185">Reference proteome</keyword>
<protein>
    <submittedName>
        <fullName evidence="1">Uncharacterized protein</fullName>
    </submittedName>
</protein>
<reference evidence="1 2" key="1">
    <citation type="journal article" date="2023" name="Nucleic Acids Res.">
        <title>The hologenome of Daphnia magna reveals possible DNA methylation and microbiome-mediated evolution of the host genome.</title>
        <authorList>
            <person name="Chaturvedi A."/>
            <person name="Li X."/>
            <person name="Dhandapani V."/>
            <person name="Marshall H."/>
            <person name="Kissane S."/>
            <person name="Cuenca-Cambronero M."/>
            <person name="Asole G."/>
            <person name="Calvet F."/>
            <person name="Ruiz-Romero M."/>
            <person name="Marangio P."/>
            <person name="Guigo R."/>
            <person name="Rago D."/>
            <person name="Mirbahai L."/>
            <person name="Eastwood N."/>
            <person name="Colbourne J.K."/>
            <person name="Zhou J."/>
            <person name="Mallon E."/>
            <person name="Orsini L."/>
        </authorList>
    </citation>
    <scope>NUCLEOTIDE SEQUENCE [LARGE SCALE GENOMIC DNA]</scope>
    <source>
        <strain evidence="1">LRV0_1</strain>
    </source>
</reference>
<gene>
    <name evidence="1" type="ORF">OUZ56_022745</name>
</gene>
<dbReference type="EMBL" id="JAOYFB010000039">
    <property type="protein sequence ID" value="KAK4029783.1"/>
    <property type="molecule type" value="Genomic_DNA"/>
</dbReference>
<evidence type="ECO:0000313" key="2">
    <source>
        <dbReference type="Proteomes" id="UP001234178"/>
    </source>
</evidence>
<sequence>MTSLQSRLFHKKRVTCKRDDFCVHTVDYDTYGGEAEKEEESWGIFGDQVVDGMRSAYLIYNVRQSK</sequence>
<proteinExistence type="predicted"/>